<dbReference type="Proteomes" id="UP000299102">
    <property type="component" value="Unassembled WGS sequence"/>
</dbReference>
<sequence length="92" mass="10742">MTVISASMANPRLNVFFETRTERLDFIETKNSLVISSQNRTDRSLTQQYSDHESTTLSQHFLLIIVKTRDRFIGIESVSRPLLHLNQRIYKS</sequence>
<organism evidence="1 2">
    <name type="scientific">Eumeta variegata</name>
    <name type="common">Bagworm moth</name>
    <name type="synonym">Eumeta japonica</name>
    <dbReference type="NCBI Taxonomy" id="151549"/>
    <lineage>
        <taxon>Eukaryota</taxon>
        <taxon>Metazoa</taxon>
        <taxon>Ecdysozoa</taxon>
        <taxon>Arthropoda</taxon>
        <taxon>Hexapoda</taxon>
        <taxon>Insecta</taxon>
        <taxon>Pterygota</taxon>
        <taxon>Neoptera</taxon>
        <taxon>Endopterygota</taxon>
        <taxon>Lepidoptera</taxon>
        <taxon>Glossata</taxon>
        <taxon>Ditrysia</taxon>
        <taxon>Tineoidea</taxon>
        <taxon>Psychidae</taxon>
        <taxon>Oiketicinae</taxon>
        <taxon>Eumeta</taxon>
    </lineage>
</organism>
<accession>A0A4C1SP57</accession>
<evidence type="ECO:0000313" key="2">
    <source>
        <dbReference type="Proteomes" id="UP000299102"/>
    </source>
</evidence>
<keyword evidence="2" id="KW-1185">Reference proteome</keyword>
<dbReference type="AlphaFoldDB" id="A0A4C1SP57"/>
<proteinExistence type="predicted"/>
<evidence type="ECO:0000313" key="1">
    <source>
        <dbReference type="EMBL" id="GBP03765.1"/>
    </source>
</evidence>
<reference evidence="1 2" key="1">
    <citation type="journal article" date="2019" name="Commun. Biol.">
        <title>The bagworm genome reveals a unique fibroin gene that provides high tensile strength.</title>
        <authorList>
            <person name="Kono N."/>
            <person name="Nakamura H."/>
            <person name="Ohtoshi R."/>
            <person name="Tomita M."/>
            <person name="Numata K."/>
            <person name="Arakawa K."/>
        </authorList>
    </citation>
    <scope>NUCLEOTIDE SEQUENCE [LARGE SCALE GENOMIC DNA]</scope>
</reference>
<protein>
    <submittedName>
        <fullName evidence="1">Uncharacterized protein</fullName>
    </submittedName>
</protein>
<dbReference type="EMBL" id="BGZK01003697">
    <property type="protein sequence ID" value="GBP03765.1"/>
    <property type="molecule type" value="Genomic_DNA"/>
</dbReference>
<gene>
    <name evidence="1" type="ORF">EVAR_102567_1</name>
</gene>
<comment type="caution">
    <text evidence="1">The sequence shown here is derived from an EMBL/GenBank/DDBJ whole genome shotgun (WGS) entry which is preliminary data.</text>
</comment>
<name>A0A4C1SP57_EUMVA</name>